<dbReference type="SUPFAM" id="SSF50978">
    <property type="entry name" value="WD40 repeat-like"/>
    <property type="match status" value="1"/>
</dbReference>
<accession>A0ABD1FAC5</accession>
<dbReference type="AlphaFoldDB" id="A0ABD1FAC5"/>
<dbReference type="PROSITE" id="PS50082">
    <property type="entry name" value="WD_REPEATS_2"/>
    <property type="match status" value="2"/>
</dbReference>
<evidence type="ECO:0000256" key="3">
    <source>
        <dbReference type="ARBA" id="ARBA00022737"/>
    </source>
</evidence>
<evidence type="ECO:0000313" key="5">
    <source>
        <dbReference type="EMBL" id="KAL1513269.1"/>
    </source>
</evidence>
<dbReference type="PANTHER" id="PTHR22889:SF0">
    <property type="entry name" value="WD REPEAT-CONTAINING PROTEIN 89"/>
    <property type="match status" value="1"/>
</dbReference>
<organism evidence="5 6">
    <name type="scientific">Hypothenemus hampei</name>
    <name type="common">Coffee berry borer</name>
    <dbReference type="NCBI Taxonomy" id="57062"/>
    <lineage>
        <taxon>Eukaryota</taxon>
        <taxon>Metazoa</taxon>
        <taxon>Ecdysozoa</taxon>
        <taxon>Arthropoda</taxon>
        <taxon>Hexapoda</taxon>
        <taxon>Insecta</taxon>
        <taxon>Pterygota</taxon>
        <taxon>Neoptera</taxon>
        <taxon>Endopterygota</taxon>
        <taxon>Coleoptera</taxon>
        <taxon>Polyphaga</taxon>
        <taxon>Cucujiformia</taxon>
        <taxon>Curculionidae</taxon>
        <taxon>Scolytinae</taxon>
        <taxon>Hypothenemus</taxon>
    </lineage>
</organism>
<dbReference type="PANTHER" id="PTHR22889">
    <property type="entry name" value="WD REPEAT-CONTAINING PROTEIN 89"/>
    <property type="match status" value="1"/>
</dbReference>
<feature type="repeat" description="WD" evidence="4">
    <location>
        <begin position="176"/>
        <end position="210"/>
    </location>
</feature>
<keyword evidence="3" id="KW-0677">Repeat</keyword>
<evidence type="ECO:0000256" key="1">
    <source>
        <dbReference type="ARBA" id="ARBA00021125"/>
    </source>
</evidence>
<dbReference type="InterPro" id="IPR039328">
    <property type="entry name" value="WDR89"/>
</dbReference>
<protein>
    <recommendedName>
        <fullName evidence="1">WD repeat-containing protein 89</fullName>
    </recommendedName>
</protein>
<proteinExistence type="predicted"/>
<dbReference type="Pfam" id="PF00400">
    <property type="entry name" value="WD40"/>
    <property type="match status" value="2"/>
</dbReference>
<comment type="caution">
    <text evidence="5">The sequence shown here is derived from an EMBL/GenBank/DDBJ whole genome shotgun (WGS) entry which is preliminary data.</text>
</comment>
<dbReference type="InterPro" id="IPR001680">
    <property type="entry name" value="WD40_rpt"/>
</dbReference>
<keyword evidence="2 4" id="KW-0853">WD repeat</keyword>
<dbReference type="Proteomes" id="UP001566132">
    <property type="component" value="Unassembled WGS sequence"/>
</dbReference>
<feature type="repeat" description="WD" evidence="4">
    <location>
        <begin position="77"/>
        <end position="119"/>
    </location>
</feature>
<dbReference type="PROSITE" id="PS50294">
    <property type="entry name" value="WD_REPEATS_REGION"/>
    <property type="match status" value="2"/>
</dbReference>
<dbReference type="EMBL" id="JBDJPC010000002">
    <property type="protein sequence ID" value="KAL1513269.1"/>
    <property type="molecule type" value="Genomic_DNA"/>
</dbReference>
<dbReference type="Gene3D" id="2.130.10.10">
    <property type="entry name" value="YVTN repeat-like/Quinoprotein amine dehydrogenase"/>
    <property type="match status" value="2"/>
</dbReference>
<evidence type="ECO:0000313" key="6">
    <source>
        <dbReference type="Proteomes" id="UP001566132"/>
    </source>
</evidence>
<dbReference type="SMART" id="SM00320">
    <property type="entry name" value="WD40"/>
    <property type="match status" value="5"/>
</dbReference>
<keyword evidence="6" id="KW-1185">Reference proteome</keyword>
<evidence type="ECO:0000256" key="2">
    <source>
        <dbReference type="ARBA" id="ARBA00022574"/>
    </source>
</evidence>
<name>A0ABD1FAC5_HYPHA</name>
<reference evidence="5 6" key="1">
    <citation type="submission" date="2024-05" db="EMBL/GenBank/DDBJ databases">
        <title>Genetic variation in Jamaican populations of the coffee berry borer (Hypothenemus hampei).</title>
        <authorList>
            <person name="Errbii M."/>
            <person name="Myrie A."/>
        </authorList>
    </citation>
    <scope>NUCLEOTIDE SEQUENCE [LARGE SCALE GENOMIC DNA]</scope>
    <source>
        <strain evidence="5">JA-Hopewell-2020-01-JO</strain>
        <tissue evidence="5">Whole body</tissue>
    </source>
</reference>
<dbReference type="InterPro" id="IPR036322">
    <property type="entry name" value="WD40_repeat_dom_sf"/>
</dbReference>
<dbReference type="InterPro" id="IPR019775">
    <property type="entry name" value="WD40_repeat_CS"/>
</dbReference>
<dbReference type="PROSITE" id="PS00678">
    <property type="entry name" value="WD_REPEATS_1"/>
    <property type="match status" value="1"/>
</dbReference>
<evidence type="ECO:0000256" key="4">
    <source>
        <dbReference type="PROSITE-ProRule" id="PRU00221"/>
    </source>
</evidence>
<sequence length="365" mass="41014">MEITNESSDHSDTEDIKEVDSIFSSCEHIHSQSLGSKYILDISASSESNPYIAAALSDFDCGIFNLTESGVSKITQLKSHTNKLVGCKFCPGQNRLLYTASTDGTIKLWDLRVLKQSEVCSFKDTTLDQSNVVKSLCSFDVSPCNRLLAAGTDLIDSDVYILFWDVRNIKLLGAYWESHTDDITQIKFHPDNSNKLMSGSTDGLINIYNLLEQCEEDALEECLNTEELVEDLQWFNDGKQYKISCVTSANNLQLWYSDGAEPYKRFNRDEIALKIKKTTENTYIAKAHPVKDSLLVLCGSNGHEGRTLRSLNLSKDHMIPAFQFKENVQKIRSSHINENTGVLITGGEKGILDIWKPNFKVLNNK</sequence>
<dbReference type="InterPro" id="IPR015943">
    <property type="entry name" value="WD40/YVTN_repeat-like_dom_sf"/>
</dbReference>
<gene>
    <name evidence="5" type="ORF">ABEB36_002698</name>
</gene>